<dbReference type="EMBL" id="CAXDID020000578">
    <property type="protein sequence ID" value="CAL6104119.1"/>
    <property type="molecule type" value="Genomic_DNA"/>
</dbReference>
<feature type="region of interest" description="Disordered" evidence="1">
    <location>
        <begin position="72"/>
        <end position="139"/>
    </location>
</feature>
<feature type="compositionally biased region" description="Basic residues" evidence="1">
    <location>
        <begin position="114"/>
        <end position="128"/>
    </location>
</feature>
<reference evidence="3 4" key="2">
    <citation type="submission" date="2024-07" db="EMBL/GenBank/DDBJ databases">
        <authorList>
            <person name="Akdeniz Z."/>
        </authorList>
    </citation>
    <scope>NUCLEOTIDE SEQUENCE [LARGE SCALE GENOMIC DNA]</scope>
</reference>
<feature type="compositionally biased region" description="Low complexity" evidence="1">
    <location>
        <begin position="75"/>
        <end position="92"/>
    </location>
</feature>
<name>A0AA86NBT2_9EUKA</name>
<keyword evidence="4" id="KW-1185">Reference proteome</keyword>
<reference evidence="2" key="1">
    <citation type="submission" date="2023-06" db="EMBL/GenBank/DDBJ databases">
        <authorList>
            <person name="Kurt Z."/>
        </authorList>
    </citation>
    <scope>NUCLEOTIDE SEQUENCE</scope>
</reference>
<proteinExistence type="predicted"/>
<comment type="caution">
    <text evidence="2">The sequence shown here is derived from an EMBL/GenBank/DDBJ whole genome shotgun (WGS) entry which is preliminary data.</text>
</comment>
<organism evidence="2">
    <name type="scientific">Hexamita inflata</name>
    <dbReference type="NCBI Taxonomy" id="28002"/>
    <lineage>
        <taxon>Eukaryota</taxon>
        <taxon>Metamonada</taxon>
        <taxon>Diplomonadida</taxon>
        <taxon>Hexamitidae</taxon>
        <taxon>Hexamitinae</taxon>
        <taxon>Hexamita</taxon>
    </lineage>
</organism>
<dbReference type="AlphaFoldDB" id="A0AA86NBT2"/>
<dbReference type="Proteomes" id="UP001642409">
    <property type="component" value="Unassembled WGS sequence"/>
</dbReference>
<sequence length="139" mass="15428">MFTGYPVSRHQDLDPGPSYLTTTNVVVCASITIAASSKVFDLLNIYETEKESPNPKLISQFFYKQHKTAIEFHRPTSSPDSRRSTSTSTDSSKASLLNCKDPGCSHPMPEKVSKAKKGRTSSRFRKAIHPAVQQAPSRR</sequence>
<gene>
    <name evidence="2" type="ORF">HINF_LOCUS4467</name>
    <name evidence="3" type="ORF">HINF_LOCUS72606</name>
</gene>
<accession>A0AA86NBT2</accession>
<evidence type="ECO:0000313" key="3">
    <source>
        <dbReference type="EMBL" id="CAL6104119.1"/>
    </source>
</evidence>
<evidence type="ECO:0000313" key="2">
    <source>
        <dbReference type="EMBL" id="CAI9916822.1"/>
    </source>
</evidence>
<dbReference type="EMBL" id="CATOUU010000111">
    <property type="protein sequence ID" value="CAI9916822.1"/>
    <property type="molecule type" value="Genomic_DNA"/>
</dbReference>
<evidence type="ECO:0000256" key="1">
    <source>
        <dbReference type="SAM" id="MobiDB-lite"/>
    </source>
</evidence>
<evidence type="ECO:0000313" key="4">
    <source>
        <dbReference type="Proteomes" id="UP001642409"/>
    </source>
</evidence>
<protein>
    <submittedName>
        <fullName evidence="3">Hypothetical_protein</fullName>
    </submittedName>
</protein>